<evidence type="ECO:0000256" key="8">
    <source>
        <dbReference type="PIRSR" id="PIRSR000232-1"/>
    </source>
</evidence>
<evidence type="ECO:0000256" key="7">
    <source>
        <dbReference type="PIRNR" id="PIRNR000232"/>
    </source>
</evidence>
<feature type="binding site" description="in other chain" evidence="8">
    <location>
        <begin position="10"/>
        <end position="12"/>
    </location>
    <ligand>
        <name>FMN</name>
        <dbReference type="ChEBI" id="CHEBI:58210"/>
        <note>ligand shared between dimeric partners</note>
    </ligand>
</feature>
<evidence type="ECO:0000256" key="4">
    <source>
        <dbReference type="ARBA" id="ARBA00022857"/>
    </source>
</evidence>
<dbReference type="AlphaFoldDB" id="A0A172THJ0"/>
<dbReference type="CDD" id="cd02135">
    <property type="entry name" value="YdjA-like"/>
    <property type="match status" value="1"/>
</dbReference>
<sequence length="189" mass="21826">MSIAEVIRERRSIRDFKPDSIDEATVLSLLEDAVWAPFHSKNEPWRFIFVSKPGKERFIQMVADSYLRMDQYKSMPPEQRSQLGAKLKAAFHAVPAFLLVIMKESESRKRWEEDFAATSALIQNFMLLAWEQGVGTVWKTNPYIYDRLFCDNMCLQSDEKIVGVVQLGYPAELPEARERVSASQLFTVL</sequence>
<dbReference type="OrthoDB" id="9804207at2"/>
<dbReference type="STRING" id="1178515.SY83_09550"/>
<dbReference type="Pfam" id="PF00881">
    <property type="entry name" value="Nitroreductase"/>
    <property type="match status" value="1"/>
</dbReference>
<keyword evidence="4 7" id="KW-0521">NADP</keyword>
<dbReference type="EC" id="1.-.-.-" evidence="7"/>
<evidence type="ECO:0000256" key="5">
    <source>
        <dbReference type="ARBA" id="ARBA00023002"/>
    </source>
</evidence>
<evidence type="ECO:0000313" key="11">
    <source>
        <dbReference type="Proteomes" id="UP000076927"/>
    </source>
</evidence>
<dbReference type="InterPro" id="IPR000415">
    <property type="entry name" value="Nitroreductase-like"/>
</dbReference>
<protein>
    <recommendedName>
        <fullName evidence="7">Putative NAD(P)H nitroreductase</fullName>
        <ecNumber evidence="7">1.-.-.-</ecNumber>
    </recommendedName>
</protein>
<dbReference type="InterPro" id="IPR026021">
    <property type="entry name" value="YdjA-like"/>
</dbReference>
<keyword evidence="6 7" id="KW-0520">NAD</keyword>
<dbReference type="InterPro" id="IPR029479">
    <property type="entry name" value="Nitroreductase"/>
</dbReference>
<comment type="similarity">
    <text evidence="1 7">Belongs to the nitroreductase family.</text>
</comment>
<keyword evidence="2 7" id="KW-0285">Flavoprotein</keyword>
<reference evidence="10 11" key="1">
    <citation type="submission" date="2015-01" db="EMBL/GenBank/DDBJ databases">
        <title>Paenibacillus swuensis/DY6/whole genome sequencing.</title>
        <authorList>
            <person name="Kim M.K."/>
            <person name="Srinivasan S."/>
            <person name="Lee J.-J."/>
        </authorList>
    </citation>
    <scope>NUCLEOTIDE SEQUENCE [LARGE SCALE GENOMIC DNA]</scope>
    <source>
        <strain evidence="10 11">DY6</strain>
    </source>
</reference>
<feature type="binding site" evidence="8">
    <location>
        <position position="39"/>
    </location>
    <ligand>
        <name>FMN</name>
        <dbReference type="ChEBI" id="CHEBI:58210"/>
        <note>ligand shared between dimeric partners</note>
    </ligand>
</feature>
<dbReference type="EMBL" id="CP011388">
    <property type="protein sequence ID" value="ANE46480.1"/>
    <property type="molecule type" value="Genomic_DNA"/>
</dbReference>
<dbReference type="InterPro" id="IPR052530">
    <property type="entry name" value="NAD(P)H_nitroreductase"/>
</dbReference>
<dbReference type="PATRIC" id="fig|1178515.4.peg.1910"/>
<gene>
    <name evidence="10" type="ORF">SY83_09550</name>
</gene>
<dbReference type="PANTHER" id="PTHR43821:SF1">
    <property type="entry name" value="NAD(P)H NITROREDUCTASE YDJA-RELATED"/>
    <property type="match status" value="1"/>
</dbReference>
<evidence type="ECO:0000256" key="1">
    <source>
        <dbReference type="ARBA" id="ARBA00007118"/>
    </source>
</evidence>
<feature type="binding site" description="in other chain" evidence="8">
    <location>
        <begin position="138"/>
        <end position="140"/>
    </location>
    <ligand>
        <name>FMN</name>
        <dbReference type="ChEBI" id="CHEBI:58210"/>
        <note>ligand shared between dimeric partners</note>
    </ligand>
</feature>
<feature type="domain" description="Nitroreductase" evidence="9">
    <location>
        <begin position="7"/>
        <end position="169"/>
    </location>
</feature>
<evidence type="ECO:0000256" key="6">
    <source>
        <dbReference type="ARBA" id="ARBA00023027"/>
    </source>
</evidence>
<evidence type="ECO:0000259" key="9">
    <source>
        <dbReference type="Pfam" id="PF00881"/>
    </source>
</evidence>
<organism evidence="10 11">
    <name type="scientific">Paenibacillus swuensis</name>
    <dbReference type="NCBI Taxonomy" id="1178515"/>
    <lineage>
        <taxon>Bacteria</taxon>
        <taxon>Bacillati</taxon>
        <taxon>Bacillota</taxon>
        <taxon>Bacilli</taxon>
        <taxon>Bacillales</taxon>
        <taxon>Paenibacillaceae</taxon>
        <taxon>Paenibacillus</taxon>
    </lineage>
</organism>
<dbReference type="GO" id="GO:0016491">
    <property type="term" value="F:oxidoreductase activity"/>
    <property type="evidence" value="ECO:0007669"/>
    <property type="project" value="UniProtKB-UniRule"/>
</dbReference>
<dbReference type="Gene3D" id="3.40.109.10">
    <property type="entry name" value="NADH Oxidase"/>
    <property type="match status" value="1"/>
</dbReference>
<evidence type="ECO:0000256" key="3">
    <source>
        <dbReference type="ARBA" id="ARBA00022643"/>
    </source>
</evidence>
<dbReference type="SUPFAM" id="SSF55469">
    <property type="entry name" value="FMN-dependent nitroreductase-like"/>
    <property type="match status" value="1"/>
</dbReference>
<comment type="cofactor">
    <cofactor evidence="8">
        <name>FMN</name>
        <dbReference type="ChEBI" id="CHEBI:58210"/>
    </cofactor>
    <text evidence="8">Binds 1 FMN per subunit.</text>
</comment>
<dbReference type="PANTHER" id="PTHR43821">
    <property type="entry name" value="NAD(P)H NITROREDUCTASE YDJA-RELATED"/>
    <property type="match status" value="1"/>
</dbReference>
<accession>A0A172THJ0</accession>
<dbReference type="PIRSF" id="PIRSF000232">
    <property type="entry name" value="YdjA"/>
    <property type="match status" value="1"/>
</dbReference>
<evidence type="ECO:0000313" key="10">
    <source>
        <dbReference type="EMBL" id="ANE46480.1"/>
    </source>
</evidence>
<evidence type="ECO:0000256" key="2">
    <source>
        <dbReference type="ARBA" id="ARBA00022630"/>
    </source>
</evidence>
<keyword evidence="3 7" id="KW-0288">FMN</keyword>
<proteinExistence type="inferred from homology"/>
<keyword evidence="5 7" id="KW-0560">Oxidoreductase</keyword>
<dbReference type="RefSeq" id="WP_068606035.1">
    <property type="nucleotide sequence ID" value="NZ_CP011388.1"/>
</dbReference>
<name>A0A172THJ0_9BACL</name>
<keyword evidence="11" id="KW-1185">Reference proteome</keyword>
<dbReference type="KEGG" id="pswu:SY83_09550"/>
<dbReference type="Proteomes" id="UP000076927">
    <property type="component" value="Chromosome"/>
</dbReference>